<feature type="compositionally biased region" description="Basic and acidic residues" evidence="1">
    <location>
        <begin position="579"/>
        <end position="598"/>
    </location>
</feature>
<feature type="compositionally biased region" description="Polar residues" evidence="1">
    <location>
        <begin position="675"/>
        <end position="685"/>
    </location>
</feature>
<feature type="compositionally biased region" description="Low complexity" evidence="1">
    <location>
        <begin position="31"/>
        <end position="51"/>
    </location>
</feature>
<dbReference type="EMBL" id="JAYKXP010000042">
    <property type="protein sequence ID" value="KAK7038864.1"/>
    <property type="molecule type" value="Genomic_DNA"/>
</dbReference>
<organism evidence="2 3">
    <name type="scientific">Paramarasmius palmivorus</name>
    <dbReference type="NCBI Taxonomy" id="297713"/>
    <lineage>
        <taxon>Eukaryota</taxon>
        <taxon>Fungi</taxon>
        <taxon>Dikarya</taxon>
        <taxon>Basidiomycota</taxon>
        <taxon>Agaricomycotina</taxon>
        <taxon>Agaricomycetes</taxon>
        <taxon>Agaricomycetidae</taxon>
        <taxon>Agaricales</taxon>
        <taxon>Marasmiineae</taxon>
        <taxon>Marasmiaceae</taxon>
        <taxon>Paramarasmius</taxon>
    </lineage>
</organism>
<protein>
    <submittedName>
        <fullName evidence="2">Uncharacterized protein</fullName>
    </submittedName>
</protein>
<feature type="compositionally biased region" description="Basic residues" evidence="1">
    <location>
        <begin position="720"/>
        <end position="736"/>
    </location>
</feature>
<feature type="compositionally biased region" description="Basic and acidic residues" evidence="1">
    <location>
        <begin position="251"/>
        <end position="279"/>
    </location>
</feature>
<feature type="compositionally biased region" description="Pro residues" evidence="1">
    <location>
        <begin position="524"/>
        <end position="537"/>
    </location>
</feature>
<feature type="compositionally biased region" description="Basic and acidic residues" evidence="1">
    <location>
        <begin position="144"/>
        <end position="173"/>
    </location>
</feature>
<feature type="compositionally biased region" description="Basic and acidic residues" evidence="1">
    <location>
        <begin position="461"/>
        <end position="477"/>
    </location>
</feature>
<dbReference type="Proteomes" id="UP001383192">
    <property type="component" value="Unassembled WGS sequence"/>
</dbReference>
<feature type="compositionally biased region" description="Basic and acidic residues" evidence="1">
    <location>
        <begin position="115"/>
        <end position="130"/>
    </location>
</feature>
<comment type="caution">
    <text evidence="2">The sequence shown here is derived from an EMBL/GenBank/DDBJ whole genome shotgun (WGS) entry which is preliminary data.</text>
</comment>
<feature type="compositionally biased region" description="Pro residues" evidence="1">
    <location>
        <begin position="502"/>
        <end position="512"/>
    </location>
</feature>
<evidence type="ECO:0000313" key="3">
    <source>
        <dbReference type="Proteomes" id="UP001383192"/>
    </source>
</evidence>
<gene>
    <name evidence="2" type="ORF">VNI00_010494</name>
</gene>
<feature type="compositionally biased region" description="Polar residues" evidence="1">
    <location>
        <begin position="599"/>
        <end position="625"/>
    </location>
</feature>
<feature type="compositionally biased region" description="Basic and acidic residues" evidence="1">
    <location>
        <begin position="192"/>
        <end position="206"/>
    </location>
</feature>
<feature type="compositionally biased region" description="Acidic residues" evidence="1">
    <location>
        <begin position="660"/>
        <end position="673"/>
    </location>
</feature>
<feature type="region of interest" description="Disordered" evidence="1">
    <location>
        <begin position="83"/>
        <end position="282"/>
    </location>
</feature>
<dbReference type="AlphaFoldDB" id="A0AAW0CKC8"/>
<feature type="compositionally biased region" description="Basic and acidic residues" evidence="1">
    <location>
        <begin position="751"/>
        <end position="772"/>
    </location>
</feature>
<keyword evidence="3" id="KW-1185">Reference proteome</keyword>
<sequence>MPPIFLKGRGSSFSSPPESPSTQQTEANAEPLNSPSRSPSPALSNASSADSESAVRALWNAYFKHRVFVRVHDGWTCQWLDSQSQAGDSEQSDANTGVEASTEEDSVGQLLPVSSKEDPVVREIAEHPENDGSANSPFIGTPHDAPKGRTTEAASKERKRLQDRQHKFRDRLQKGKVLRAKQNGYAARYRAKNREKLRVKAQEYRRTRTTRSQNNTASKPPTTQVPTEQQARNPGSQGSKSSGSSRPKKKAGQESRADLQREFEVASARHDEAASDAKKAHSVMMRAEQALSELQMAAGDTPVSSEEIGVAQATYEQAKKTWQELSKNASQLKKTVTRLNTRVISAFGNSSRRENLRSSQRIKLRHDEDPQVDRSDSESDLTDLDELLNKASRSERPLSPGFPRVPKKTKQGNSASGASEPSTSTQVAGVAQPPLPLSNEDTSKAPGPAEGQTSPSSLPPSRDEPPHSPSSRSHDGAVDLQEPPEEPVGSRSPQSNDKAVDPPVPRQEPPASPSHQSNDAAADPPVPPLPPATPRPSSPHSKDGTMDPPADPPASRSPSPSNDDACDSLGPRQAPTESQDDRMAVDEHVTALLPEHHQSPNLKSINQCSENGSVKVDTGSNQSTQKENEVRRDESDVESDGEAPVLKRLSRKRKKQQVLSDDEGIANDPDPDTNLDASGSTNARQGASPAREDSEEPPQKKARKKITPDVTTDTSAPTKAKAKGRNKRKSKGKSKKTALDPPQSEPDELEAADKPGLESEDKPGLEAEDKPARTFPGGRRKVGGAPDEESLTSQTKARIEKIRSWLKEALKGTGPASITVPSSHLGVRTLLYETAAILPELATTSRAIALAAITSAEGNVICRFHTRNNKSIDNPGPVDGDLGMLHGRPWPFLHKDEKSQLVNDQEDAKKDPDSSAPADPRLINYNGDNDDNDSPGWVRVDCRDPNATECGCVLQDVLLDLWLWKTGKITSYTSKLVDNWRADFLTPRQRALVCAQYREASLLDIDDLYSYGVENGRWVKRDELYIRRIQAQRAQKIVDDADKAQARKAHEEEVKGDAAIAAAAGILADAKEVIGDE</sequence>
<feature type="compositionally biased region" description="Polar residues" evidence="1">
    <location>
        <begin position="212"/>
        <end position="234"/>
    </location>
</feature>
<feature type="compositionally biased region" description="Basic and acidic residues" evidence="1">
    <location>
        <begin position="365"/>
        <end position="377"/>
    </location>
</feature>
<evidence type="ECO:0000256" key="1">
    <source>
        <dbReference type="SAM" id="MobiDB-lite"/>
    </source>
</evidence>
<proteinExistence type="predicted"/>
<evidence type="ECO:0000313" key="2">
    <source>
        <dbReference type="EMBL" id="KAK7038864.1"/>
    </source>
</evidence>
<accession>A0AAW0CKC8</accession>
<feature type="compositionally biased region" description="Low complexity" evidence="1">
    <location>
        <begin position="553"/>
        <end position="563"/>
    </location>
</feature>
<feature type="compositionally biased region" description="Polar residues" evidence="1">
    <location>
        <begin position="411"/>
        <end position="427"/>
    </location>
</feature>
<reference evidence="2 3" key="1">
    <citation type="submission" date="2024-01" db="EMBL/GenBank/DDBJ databases">
        <title>A draft genome for a cacao thread blight-causing isolate of Paramarasmius palmivorus.</title>
        <authorList>
            <person name="Baruah I.K."/>
            <person name="Bukari Y."/>
            <person name="Amoako-Attah I."/>
            <person name="Meinhardt L.W."/>
            <person name="Bailey B.A."/>
            <person name="Cohen S.P."/>
        </authorList>
    </citation>
    <scope>NUCLEOTIDE SEQUENCE [LARGE SCALE GENOMIC DNA]</scope>
    <source>
        <strain evidence="2 3">GH-12</strain>
    </source>
</reference>
<feature type="region of interest" description="Disordered" evidence="1">
    <location>
        <begin position="1"/>
        <end position="51"/>
    </location>
</feature>
<feature type="region of interest" description="Disordered" evidence="1">
    <location>
        <begin position="350"/>
        <end position="795"/>
    </location>
</feature>
<feature type="region of interest" description="Disordered" evidence="1">
    <location>
        <begin position="900"/>
        <end position="930"/>
    </location>
</feature>
<name>A0AAW0CKC8_9AGAR</name>
<feature type="compositionally biased region" description="Low complexity" evidence="1">
    <location>
        <begin position="235"/>
        <end position="245"/>
    </location>
</feature>
<feature type="compositionally biased region" description="Polar residues" evidence="1">
    <location>
        <begin position="83"/>
        <end position="99"/>
    </location>
</feature>